<accession>A0AAV1WTR1</accession>
<organism evidence="3 4">
    <name type="scientific">Lupinus luteus</name>
    <name type="common">European yellow lupine</name>
    <dbReference type="NCBI Taxonomy" id="3873"/>
    <lineage>
        <taxon>Eukaryota</taxon>
        <taxon>Viridiplantae</taxon>
        <taxon>Streptophyta</taxon>
        <taxon>Embryophyta</taxon>
        <taxon>Tracheophyta</taxon>
        <taxon>Spermatophyta</taxon>
        <taxon>Magnoliopsida</taxon>
        <taxon>eudicotyledons</taxon>
        <taxon>Gunneridae</taxon>
        <taxon>Pentapetalae</taxon>
        <taxon>rosids</taxon>
        <taxon>fabids</taxon>
        <taxon>Fabales</taxon>
        <taxon>Fabaceae</taxon>
        <taxon>Papilionoideae</taxon>
        <taxon>50 kb inversion clade</taxon>
        <taxon>genistoids sensu lato</taxon>
        <taxon>core genistoids</taxon>
        <taxon>Genisteae</taxon>
        <taxon>Lupinus</taxon>
    </lineage>
</organism>
<sequence>MLITKYQIKVPMVLNLILILVYFIALVKGIESRKLGENDADGKCTPCGGYSSPPPPSPPSPKKPPSQYCPPPPPPSFIYITGPPRGSVYPVEENFNGAGHRQHRNYAALLVPLSVGLLSMIEFGDFI</sequence>
<evidence type="ECO:0000256" key="1">
    <source>
        <dbReference type="SAM" id="MobiDB-lite"/>
    </source>
</evidence>
<keyword evidence="2" id="KW-1133">Transmembrane helix</keyword>
<evidence type="ECO:0000256" key="2">
    <source>
        <dbReference type="SAM" id="Phobius"/>
    </source>
</evidence>
<name>A0AAV1WTR1_LUPLU</name>
<dbReference type="Proteomes" id="UP001497480">
    <property type="component" value="Unassembled WGS sequence"/>
</dbReference>
<proteinExistence type="predicted"/>
<dbReference type="EMBL" id="CAXHTB010000009">
    <property type="protein sequence ID" value="CAL0312147.1"/>
    <property type="molecule type" value="Genomic_DNA"/>
</dbReference>
<gene>
    <name evidence="3" type="ORF">LLUT_LOCUS13207</name>
</gene>
<feature type="region of interest" description="Disordered" evidence="1">
    <location>
        <begin position="36"/>
        <end position="75"/>
    </location>
</feature>
<dbReference type="PANTHER" id="PTHR35094">
    <property type="entry name" value="LEUCINE-RICH REPEAT EXTENSIN-LIKE PROTEIN 2"/>
    <property type="match status" value="1"/>
</dbReference>
<keyword evidence="2" id="KW-0812">Transmembrane</keyword>
<protein>
    <submittedName>
        <fullName evidence="3">Uncharacterized protein</fullName>
    </submittedName>
</protein>
<comment type="caution">
    <text evidence="3">The sequence shown here is derived from an EMBL/GenBank/DDBJ whole genome shotgun (WGS) entry which is preliminary data.</text>
</comment>
<keyword evidence="4" id="KW-1185">Reference proteome</keyword>
<feature type="compositionally biased region" description="Pro residues" evidence="1">
    <location>
        <begin position="52"/>
        <end position="75"/>
    </location>
</feature>
<feature type="transmembrane region" description="Helical" evidence="2">
    <location>
        <begin position="6"/>
        <end position="27"/>
    </location>
</feature>
<evidence type="ECO:0000313" key="4">
    <source>
        <dbReference type="Proteomes" id="UP001497480"/>
    </source>
</evidence>
<reference evidence="3 4" key="1">
    <citation type="submission" date="2024-03" db="EMBL/GenBank/DDBJ databases">
        <authorList>
            <person name="Martinez-Hernandez J."/>
        </authorList>
    </citation>
    <scope>NUCLEOTIDE SEQUENCE [LARGE SCALE GENOMIC DNA]</scope>
</reference>
<dbReference type="PANTHER" id="PTHR35094:SF1">
    <property type="entry name" value="PROTEIN, PUTATIVE-RELATED"/>
    <property type="match status" value="1"/>
</dbReference>
<dbReference type="AlphaFoldDB" id="A0AAV1WTR1"/>
<keyword evidence="2" id="KW-0472">Membrane</keyword>
<evidence type="ECO:0000313" key="3">
    <source>
        <dbReference type="EMBL" id="CAL0312147.1"/>
    </source>
</evidence>